<gene>
    <name evidence="2" type="ORF">GQ466_07200</name>
</gene>
<feature type="transmembrane region" description="Helical" evidence="1">
    <location>
        <begin position="257"/>
        <end position="275"/>
    </location>
</feature>
<feature type="transmembrane region" description="Helical" evidence="1">
    <location>
        <begin position="85"/>
        <end position="107"/>
    </location>
</feature>
<feature type="transmembrane region" description="Helical" evidence="1">
    <location>
        <begin position="51"/>
        <end position="71"/>
    </location>
</feature>
<reference evidence="2 3" key="1">
    <citation type="submission" date="2019-12" db="EMBL/GenBank/DDBJ databases">
        <title>Nocardia macrotermitis sp. nov. and Nocardia aurantia sp. nov., isolated from the gut of the fungus growing-termite Macrotermes natalensis.</title>
        <authorList>
            <person name="Christine B."/>
            <person name="Rene B."/>
        </authorList>
    </citation>
    <scope>NUCLEOTIDE SEQUENCE [LARGE SCALE GENOMIC DNA]</scope>
    <source>
        <strain evidence="2 3">DSM 102126</strain>
    </source>
</reference>
<accession>A0A6I4W6I9</accession>
<organism evidence="2 3">
    <name type="scientific">Actinomadura rayongensis</name>
    <dbReference type="NCBI Taxonomy" id="1429076"/>
    <lineage>
        <taxon>Bacteria</taxon>
        <taxon>Bacillati</taxon>
        <taxon>Actinomycetota</taxon>
        <taxon>Actinomycetes</taxon>
        <taxon>Streptosporangiales</taxon>
        <taxon>Thermomonosporaceae</taxon>
        <taxon>Actinomadura</taxon>
    </lineage>
</organism>
<keyword evidence="1" id="KW-0812">Transmembrane</keyword>
<keyword evidence="3" id="KW-1185">Reference proteome</keyword>
<evidence type="ECO:0000256" key="1">
    <source>
        <dbReference type="SAM" id="Phobius"/>
    </source>
</evidence>
<protein>
    <submittedName>
        <fullName evidence="2">Uncharacterized protein</fullName>
    </submittedName>
</protein>
<dbReference type="OrthoDB" id="5140996at2"/>
<dbReference type="AlphaFoldDB" id="A0A6I4W6I9"/>
<feature type="transmembrane region" description="Helical" evidence="1">
    <location>
        <begin position="222"/>
        <end position="245"/>
    </location>
</feature>
<feature type="transmembrane region" description="Helical" evidence="1">
    <location>
        <begin position="190"/>
        <end position="210"/>
    </location>
</feature>
<evidence type="ECO:0000313" key="2">
    <source>
        <dbReference type="EMBL" id="MXQ63816.1"/>
    </source>
</evidence>
<proteinExistence type="predicted"/>
<name>A0A6I4W6I9_9ACTN</name>
<keyword evidence="1" id="KW-0472">Membrane</keyword>
<dbReference type="EMBL" id="WUTW01000001">
    <property type="protein sequence ID" value="MXQ63816.1"/>
    <property type="molecule type" value="Genomic_DNA"/>
</dbReference>
<feature type="transmembrane region" description="Helical" evidence="1">
    <location>
        <begin position="119"/>
        <end position="142"/>
    </location>
</feature>
<evidence type="ECO:0000313" key="3">
    <source>
        <dbReference type="Proteomes" id="UP000431901"/>
    </source>
</evidence>
<sequence length="324" mass="32466">MVETSPRGAVRALLIQLVTALAFTAFAVATTQVDAVRAGSPWRDDPYTGVVAFTQFLVPVLVALAGARALLRSGDPRPGARLRQLVRAGIVASALAGATVAVDWIAVALRADRALWNGVTPWLVAALAVLSALVVAGVVAGLRVPDGPDDGDWLDDLPALTALVAPRVPRVLRAPVVGLGRPGALRFVRAHAAGLAVAAGFAGGLAAATAQAVGEHGTTPVLFLTFVAIGTGGFSGAALLVNRVLRLVRPTAPARRAPAVAAVAALLALPGAAVLRDPLRAAAGLHGPVDTPAQLAAVTVVGAACAGVLAFAAASVLPRAGRRA</sequence>
<dbReference type="Proteomes" id="UP000431901">
    <property type="component" value="Unassembled WGS sequence"/>
</dbReference>
<dbReference type="RefSeq" id="WP_161101918.1">
    <property type="nucleotide sequence ID" value="NZ_JBHLYI010000005.1"/>
</dbReference>
<comment type="caution">
    <text evidence="2">The sequence shown here is derived from an EMBL/GenBank/DDBJ whole genome shotgun (WGS) entry which is preliminary data.</text>
</comment>
<keyword evidence="1" id="KW-1133">Transmembrane helix</keyword>
<feature type="transmembrane region" description="Helical" evidence="1">
    <location>
        <begin position="295"/>
        <end position="317"/>
    </location>
</feature>